<feature type="transmembrane region" description="Helical" evidence="1">
    <location>
        <begin position="299"/>
        <end position="319"/>
    </location>
</feature>
<reference evidence="2 3" key="1">
    <citation type="submission" date="2020-08" db="EMBL/GenBank/DDBJ databases">
        <title>A Genomic Blueprint of the Chicken Gut Microbiome.</title>
        <authorList>
            <person name="Gilroy R."/>
            <person name="Ravi A."/>
            <person name="Getino M."/>
            <person name="Pursley I."/>
            <person name="Horton D.L."/>
            <person name="Alikhan N.-F."/>
            <person name="Baker D."/>
            <person name="Gharbi K."/>
            <person name="Hall N."/>
            <person name="Watson M."/>
            <person name="Adriaenssens E.M."/>
            <person name="Foster-Nyarko E."/>
            <person name="Jarju S."/>
            <person name="Secka A."/>
            <person name="Antonio M."/>
            <person name="Oren A."/>
            <person name="Chaudhuri R."/>
            <person name="La Ragione R.M."/>
            <person name="Hildebrand F."/>
            <person name="Pallen M.J."/>
        </authorList>
    </citation>
    <scope>NUCLEOTIDE SEQUENCE [LARGE SCALE GENOMIC DNA]</scope>
    <source>
        <strain evidence="2 3">Sa3CUN1</strain>
    </source>
</reference>
<name>A0ABR8Q850_9CLOT</name>
<feature type="transmembrane region" description="Helical" evidence="1">
    <location>
        <begin position="220"/>
        <end position="241"/>
    </location>
</feature>
<dbReference type="EMBL" id="JACSQZ010000106">
    <property type="protein sequence ID" value="MBD7916600.1"/>
    <property type="molecule type" value="Genomic_DNA"/>
</dbReference>
<evidence type="ECO:0000313" key="3">
    <source>
        <dbReference type="Proteomes" id="UP000640335"/>
    </source>
</evidence>
<keyword evidence="1" id="KW-0472">Membrane</keyword>
<sequence>MIKHSIRLTSFVLALFAFLLNFQQTMLKQQQLPFNTTEQFELNITDSNVPKEELIDSLNELTSSNDGILVKVVTDTENYENKKDIIWFGTKKPFSKNIIVDNQKIFWLDSNLKGELISSTDIKTRPLYGIYAMQGSDRFKNEIIEWADKNGITISWLANLSALRNIYYNLIHNGIGNAIITAFLLFLTTLIAWFVTHAKARTIRFLGGVSSKRIHVEDTISIMATATPGFFIAWIFILGYIAFVNRIMQIPLIILQGFTSLILLLVLSSFFILIISILVRPKIEYLSYRKIPLMRFRQLGMATRIMSIILALLIIPSTINSAYILQQLSKEYSLWENMQRNLSISLGDIDSLETEEMLPNVETFFLDMEQKNNLRLSLVIDKSILLNKEEYGGYDHIIITDKSWIDSFDIGVDTEDNGGKLTEVNLEKLEEHLQSFLNAQIPLWTKTGEVQPEGVGFYEFTGEKFLALPANVGYGSNTIQAENPLVILVDNPTLILKMKGFMLYAASSGNVVFQDEKMLRLALSDSPIKEYVVSIDTIADVALEQAQKFGKEAIFYIMACILIFIAMIFAGIMNAQLWVGANKKRIFTLHTFGKKYSEIIRLSFSKELIIAILTIIIGCIISFVIRRPELITLIFVACAIALLYAIGNLVAYQVCVRKTFYQMSCRNE</sequence>
<feature type="transmembrane region" description="Helical" evidence="1">
    <location>
        <begin position="553"/>
        <end position="575"/>
    </location>
</feature>
<protein>
    <submittedName>
        <fullName evidence="2">Uncharacterized protein</fullName>
    </submittedName>
</protein>
<evidence type="ECO:0000256" key="1">
    <source>
        <dbReference type="SAM" id="Phobius"/>
    </source>
</evidence>
<gene>
    <name evidence="2" type="ORF">H9660_15825</name>
</gene>
<feature type="transmembrane region" description="Helical" evidence="1">
    <location>
        <begin position="174"/>
        <end position="195"/>
    </location>
</feature>
<keyword evidence="1" id="KW-0812">Transmembrane</keyword>
<keyword evidence="1" id="KW-1133">Transmembrane helix</keyword>
<proteinExistence type="predicted"/>
<accession>A0ABR8Q850</accession>
<feature type="transmembrane region" description="Helical" evidence="1">
    <location>
        <begin position="608"/>
        <end position="625"/>
    </location>
</feature>
<comment type="caution">
    <text evidence="2">The sequence shown here is derived from an EMBL/GenBank/DDBJ whole genome shotgun (WGS) entry which is preliminary data.</text>
</comment>
<dbReference type="Proteomes" id="UP000640335">
    <property type="component" value="Unassembled WGS sequence"/>
</dbReference>
<keyword evidence="3" id="KW-1185">Reference proteome</keyword>
<organism evidence="2 3">
    <name type="scientific">Clostridium gallinarum</name>
    <dbReference type="NCBI Taxonomy" id="2762246"/>
    <lineage>
        <taxon>Bacteria</taxon>
        <taxon>Bacillati</taxon>
        <taxon>Bacillota</taxon>
        <taxon>Clostridia</taxon>
        <taxon>Eubacteriales</taxon>
        <taxon>Clostridiaceae</taxon>
        <taxon>Clostridium</taxon>
    </lineage>
</organism>
<dbReference type="RefSeq" id="WP_191751337.1">
    <property type="nucleotide sequence ID" value="NZ_JACSQZ010000106.1"/>
</dbReference>
<feature type="transmembrane region" description="Helical" evidence="1">
    <location>
        <begin position="631"/>
        <end position="654"/>
    </location>
</feature>
<evidence type="ECO:0000313" key="2">
    <source>
        <dbReference type="EMBL" id="MBD7916600.1"/>
    </source>
</evidence>
<feature type="transmembrane region" description="Helical" evidence="1">
    <location>
        <begin position="253"/>
        <end position="279"/>
    </location>
</feature>